<evidence type="ECO:0008006" key="5">
    <source>
        <dbReference type="Google" id="ProtNLM"/>
    </source>
</evidence>
<dbReference type="STRING" id="68775.A0A5C3M5E8"/>
<evidence type="ECO:0000313" key="3">
    <source>
        <dbReference type="EMBL" id="TFK40552.1"/>
    </source>
</evidence>
<feature type="region of interest" description="Disordered" evidence="1">
    <location>
        <begin position="432"/>
        <end position="454"/>
    </location>
</feature>
<dbReference type="InterPro" id="IPR036305">
    <property type="entry name" value="RGS_sf"/>
</dbReference>
<dbReference type="InterPro" id="IPR044926">
    <property type="entry name" value="RGS_subdomain_2"/>
</dbReference>
<keyword evidence="2" id="KW-1133">Transmembrane helix</keyword>
<dbReference type="Gene3D" id="1.10.167.10">
    <property type="entry name" value="Regulator of G-protein Signalling 4, domain 2"/>
    <property type="match status" value="1"/>
</dbReference>
<dbReference type="EMBL" id="ML213596">
    <property type="protein sequence ID" value="TFK40552.1"/>
    <property type="molecule type" value="Genomic_DNA"/>
</dbReference>
<dbReference type="PANTHER" id="PTHR39466:SF1">
    <property type="entry name" value="RGS DOMAIN-CONTAINING PROTEIN"/>
    <property type="match status" value="1"/>
</dbReference>
<gene>
    <name evidence="3" type="ORF">BDQ12DRAFT_601842</name>
</gene>
<organism evidence="3 4">
    <name type="scientific">Crucibulum laeve</name>
    <dbReference type="NCBI Taxonomy" id="68775"/>
    <lineage>
        <taxon>Eukaryota</taxon>
        <taxon>Fungi</taxon>
        <taxon>Dikarya</taxon>
        <taxon>Basidiomycota</taxon>
        <taxon>Agaricomycotina</taxon>
        <taxon>Agaricomycetes</taxon>
        <taxon>Agaricomycetidae</taxon>
        <taxon>Agaricales</taxon>
        <taxon>Agaricineae</taxon>
        <taxon>Nidulariaceae</taxon>
        <taxon>Crucibulum</taxon>
    </lineage>
</organism>
<dbReference type="PANTHER" id="PTHR39466">
    <property type="entry name" value="RGS DOMAIN-CONTAINING PROTEIN"/>
    <property type="match status" value="1"/>
</dbReference>
<sequence length="579" mass="64930">MQPRTYSLTFKSILSLPFRICNPPPAVGKVRSCGVTPLFQVRLEDVLNRQHLPPLGLKDFEEWLLYVELCPENLYFILWLREYQTRYAQWEAQAKFQRDSGEFRYNWSSQNSSPLAMFYARAKQTFLVPNAAYELNLSSDLLAPFHVLNESPHPDPIIFTEVANEIQRMLEDSLRRFVTAQYNNVGNNRVLCGIIAGTIFCIAGTIAPTTVSFTRGYSRWARLAAFPGLWLGLMIILAAFHGVCLGVYIFGDLRQLRRFELSRPPISKPKPLPGLRHTRPTVPPITIPPINPMSQALRPSRLTILPPPPSLTQVTHSHPNTSSACSDASSTFSESSIDIEAAIHISPEYYDADAIEGPATSPIMPDTYTYPEKTRENDSSASFPCTAGFIHPFNPLVDDDYDIEQVKPATETRQTISPFDFDSLPVRITRPKAARRPKVASPVEKTSCDGSFPSFPQPTLSPLTRFIARFQGQCNIEKWRMQPGRLEPSRSHTPSSSVGTPLPSPKVLQHNPRVIVSEEKVRKRFRMVKAVPAFAVPLTRVLNPIIVRGQWEIVVRSAAAAFVITWVIVGALLAIPEAR</sequence>
<keyword evidence="4" id="KW-1185">Reference proteome</keyword>
<evidence type="ECO:0000256" key="2">
    <source>
        <dbReference type="SAM" id="Phobius"/>
    </source>
</evidence>
<feature type="region of interest" description="Disordered" evidence="1">
    <location>
        <begin position="481"/>
        <end position="504"/>
    </location>
</feature>
<feature type="transmembrane region" description="Helical" evidence="2">
    <location>
        <begin position="229"/>
        <end position="250"/>
    </location>
</feature>
<dbReference type="OrthoDB" id="3232309at2759"/>
<proteinExistence type="predicted"/>
<protein>
    <recommendedName>
        <fullName evidence="5">RGS domain-containing protein</fullName>
    </recommendedName>
</protein>
<evidence type="ECO:0000256" key="1">
    <source>
        <dbReference type="SAM" id="MobiDB-lite"/>
    </source>
</evidence>
<feature type="transmembrane region" description="Helical" evidence="2">
    <location>
        <begin position="553"/>
        <end position="575"/>
    </location>
</feature>
<dbReference type="AlphaFoldDB" id="A0A5C3M5E8"/>
<dbReference type="Proteomes" id="UP000308652">
    <property type="component" value="Unassembled WGS sequence"/>
</dbReference>
<evidence type="ECO:0000313" key="4">
    <source>
        <dbReference type="Proteomes" id="UP000308652"/>
    </source>
</evidence>
<feature type="compositionally biased region" description="Pro residues" evidence="1">
    <location>
        <begin position="281"/>
        <end position="290"/>
    </location>
</feature>
<keyword evidence="2" id="KW-0812">Transmembrane</keyword>
<feature type="region of interest" description="Disordered" evidence="1">
    <location>
        <begin position="268"/>
        <end position="290"/>
    </location>
</feature>
<dbReference type="SUPFAM" id="SSF48097">
    <property type="entry name" value="Regulator of G-protein signaling, RGS"/>
    <property type="match status" value="1"/>
</dbReference>
<feature type="transmembrane region" description="Helical" evidence="2">
    <location>
        <begin position="190"/>
        <end position="209"/>
    </location>
</feature>
<keyword evidence="2" id="KW-0472">Membrane</keyword>
<name>A0A5C3M5E8_9AGAR</name>
<reference evidence="3 4" key="1">
    <citation type="journal article" date="2019" name="Nat. Ecol. Evol.">
        <title>Megaphylogeny resolves global patterns of mushroom evolution.</title>
        <authorList>
            <person name="Varga T."/>
            <person name="Krizsan K."/>
            <person name="Foldi C."/>
            <person name="Dima B."/>
            <person name="Sanchez-Garcia M."/>
            <person name="Sanchez-Ramirez S."/>
            <person name="Szollosi G.J."/>
            <person name="Szarkandi J.G."/>
            <person name="Papp V."/>
            <person name="Albert L."/>
            <person name="Andreopoulos W."/>
            <person name="Angelini C."/>
            <person name="Antonin V."/>
            <person name="Barry K.W."/>
            <person name="Bougher N.L."/>
            <person name="Buchanan P."/>
            <person name="Buyck B."/>
            <person name="Bense V."/>
            <person name="Catcheside P."/>
            <person name="Chovatia M."/>
            <person name="Cooper J."/>
            <person name="Damon W."/>
            <person name="Desjardin D."/>
            <person name="Finy P."/>
            <person name="Geml J."/>
            <person name="Haridas S."/>
            <person name="Hughes K."/>
            <person name="Justo A."/>
            <person name="Karasinski D."/>
            <person name="Kautmanova I."/>
            <person name="Kiss B."/>
            <person name="Kocsube S."/>
            <person name="Kotiranta H."/>
            <person name="LaButti K.M."/>
            <person name="Lechner B.E."/>
            <person name="Liimatainen K."/>
            <person name="Lipzen A."/>
            <person name="Lukacs Z."/>
            <person name="Mihaltcheva S."/>
            <person name="Morgado L.N."/>
            <person name="Niskanen T."/>
            <person name="Noordeloos M.E."/>
            <person name="Ohm R.A."/>
            <person name="Ortiz-Santana B."/>
            <person name="Ovrebo C."/>
            <person name="Racz N."/>
            <person name="Riley R."/>
            <person name="Savchenko A."/>
            <person name="Shiryaev A."/>
            <person name="Soop K."/>
            <person name="Spirin V."/>
            <person name="Szebenyi C."/>
            <person name="Tomsovsky M."/>
            <person name="Tulloss R.E."/>
            <person name="Uehling J."/>
            <person name="Grigoriev I.V."/>
            <person name="Vagvolgyi C."/>
            <person name="Papp T."/>
            <person name="Martin F.M."/>
            <person name="Miettinen O."/>
            <person name="Hibbett D.S."/>
            <person name="Nagy L.G."/>
        </authorList>
    </citation>
    <scope>NUCLEOTIDE SEQUENCE [LARGE SCALE GENOMIC DNA]</scope>
    <source>
        <strain evidence="3 4">CBS 166.37</strain>
    </source>
</reference>
<accession>A0A5C3M5E8</accession>
<feature type="compositionally biased region" description="Polar residues" evidence="1">
    <location>
        <begin position="311"/>
        <end position="320"/>
    </location>
</feature>
<feature type="region of interest" description="Disordered" evidence="1">
    <location>
        <begin position="309"/>
        <end position="329"/>
    </location>
</feature>